<dbReference type="RefSeq" id="WP_108557594.1">
    <property type="nucleotide sequence ID" value="NZ_MUXE01000001.1"/>
</dbReference>
<feature type="domain" description="RsdA/BaiN/AoA(So)-like insert" evidence="5">
    <location>
        <begin position="217"/>
        <end position="357"/>
    </location>
</feature>
<comment type="cofactor">
    <cofactor evidence="1">
        <name>FAD</name>
        <dbReference type="ChEBI" id="CHEBI:57692"/>
    </cofactor>
</comment>
<evidence type="ECO:0000256" key="1">
    <source>
        <dbReference type="ARBA" id="ARBA00001974"/>
    </source>
</evidence>
<dbReference type="PANTHER" id="PTHR42887">
    <property type="entry name" value="OS12G0638800 PROTEIN"/>
    <property type="match status" value="1"/>
</dbReference>
<evidence type="ECO:0000259" key="4">
    <source>
        <dbReference type="Pfam" id="PF03486"/>
    </source>
</evidence>
<dbReference type="PRINTS" id="PR00368">
    <property type="entry name" value="FADPNR"/>
</dbReference>
<comment type="caution">
    <text evidence="6">The sequence shown here is derived from an EMBL/GenBank/DDBJ whole genome shotgun (WGS) entry which is preliminary data.</text>
</comment>
<dbReference type="InterPro" id="IPR004792">
    <property type="entry name" value="BaiN-like"/>
</dbReference>
<protein>
    <submittedName>
        <fullName evidence="6">Flavoprotein</fullName>
    </submittedName>
</protein>
<dbReference type="Gene3D" id="2.40.30.10">
    <property type="entry name" value="Translation factors"/>
    <property type="match status" value="1"/>
</dbReference>
<dbReference type="SUPFAM" id="SSF160996">
    <property type="entry name" value="HI0933 insert domain-like"/>
    <property type="match status" value="1"/>
</dbReference>
<dbReference type="Proteomes" id="UP000251135">
    <property type="component" value="Unassembled WGS sequence"/>
</dbReference>
<evidence type="ECO:0000313" key="7">
    <source>
        <dbReference type="Proteomes" id="UP000251135"/>
    </source>
</evidence>
<dbReference type="InterPro" id="IPR023166">
    <property type="entry name" value="BaiN-like_dom_sf"/>
</dbReference>
<evidence type="ECO:0000256" key="2">
    <source>
        <dbReference type="ARBA" id="ARBA00022630"/>
    </source>
</evidence>
<dbReference type="Pfam" id="PF03486">
    <property type="entry name" value="HI0933_like"/>
    <property type="match status" value="1"/>
</dbReference>
<name>A0A363D5A9_9BACT</name>
<gene>
    <name evidence="6" type="ORF">B0174_00055</name>
</gene>
<evidence type="ECO:0000256" key="3">
    <source>
        <dbReference type="ARBA" id="ARBA00022827"/>
    </source>
</evidence>
<sequence>MQEKNKVFDVIVIGGGPAGIMASISAAKENKSVLLLEKLSKIAAKLKATGGGKCNLTNTLSTDEFMAKFGKNGRFMSHALEAFNANDLRDFFASIGVETIARDGFRVFPLEHSSGIILKALDDELERLKVKVDCSVEIQTIQKKDDIFIITSQSNIYKSKNIILATGGLGYPTLGATGDGYIFAKEFGHEVTSLHPAMMPLFTKEKNFAACKADTIAKAILKVDIAKYKKLKLTGDLIFTNNGIRGPVVLDFARELTPILAKYDEVPLLISFLKGKNEEQIYTHLKKEIEKNPTATVLENLTSLLALSVAQEICNICEINSAEKFKNIDGIKREKLIKTLAWTPLTVIGHEGFKNAMITRGGVELKEIDSKTMQSKLIDGLYFCGEVVNIDGPCGGYNLQWSFSSGNLAGKTISL</sequence>
<evidence type="ECO:0000259" key="5">
    <source>
        <dbReference type="Pfam" id="PF22780"/>
    </source>
</evidence>
<dbReference type="EMBL" id="MUXE01000001">
    <property type="protein sequence ID" value="PUE66482.1"/>
    <property type="molecule type" value="Genomic_DNA"/>
</dbReference>
<feature type="domain" description="RsdA/BaiN/AoA(So)-like Rossmann fold-like" evidence="4">
    <location>
        <begin position="9"/>
        <end position="411"/>
    </location>
</feature>
<dbReference type="OrthoDB" id="9773233at2"/>
<dbReference type="Gene3D" id="3.50.50.60">
    <property type="entry name" value="FAD/NAD(P)-binding domain"/>
    <property type="match status" value="1"/>
</dbReference>
<dbReference type="PRINTS" id="PR00411">
    <property type="entry name" value="PNDRDTASEI"/>
</dbReference>
<proteinExistence type="predicted"/>
<reference evidence="6 7" key="1">
    <citation type="submission" date="2017-02" db="EMBL/GenBank/DDBJ databases">
        <title>Arcobacter caeni sp. nov, a new Arcobacter species isolated from reclaimed water.</title>
        <authorList>
            <person name="Figueras M.J."/>
            <person name="Perez-Cataluna A."/>
            <person name="Salas-Masso N."/>
        </authorList>
    </citation>
    <scope>NUCLEOTIDE SEQUENCE [LARGE SCALE GENOMIC DNA]</scope>
    <source>
        <strain evidence="6 7">RW17-10</strain>
    </source>
</reference>
<keyword evidence="2" id="KW-0285">Flavoprotein</keyword>
<accession>A0A363D5A9</accession>
<keyword evidence="7" id="KW-1185">Reference proteome</keyword>
<dbReference type="Gene3D" id="1.10.8.260">
    <property type="entry name" value="HI0933 insert domain-like"/>
    <property type="match status" value="1"/>
</dbReference>
<dbReference type="NCBIfam" id="TIGR00275">
    <property type="entry name" value="aminoacetone oxidase family FAD-binding enzyme"/>
    <property type="match status" value="1"/>
</dbReference>
<evidence type="ECO:0000313" key="6">
    <source>
        <dbReference type="EMBL" id="PUE66482.1"/>
    </source>
</evidence>
<organism evidence="6 7">
    <name type="scientific">Arcobacter caeni</name>
    <dbReference type="NCBI Taxonomy" id="1912877"/>
    <lineage>
        <taxon>Bacteria</taxon>
        <taxon>Pseudomonadati</taxon>
        <taxon>Campylobacterota</taxon>
        <taxon>Epsilonproteobacteria</taxon>
        <taxon>Campylobacterales</taxon>
        <taxon>Arcobacteraceae</taxon>
        <taxon>Arcobacter</taxon>
    </lineage>
</organism>
<dbReference type="InterPro" id="IPR057661">
    <property type="entry name" value="RsdA/BaiN/AoA(So)_Rossmann"/>
</dbReference>
<dbReference type="PANTHER" id="PTHR42887:SF2">
    <property type="entry name" value="OS12G0638800 PROTEIN"/>
    <property type="match status" value="1"/>
</dbReference>
<dbReference type="Pfam" id="PF22780">
    <property type="entry name" value="HI0933_like_1st"/>
    <property type="match status" value="1"/>
</dbReference>
<dbReference type="InterPro" id="IPR055178">
    <property type="entry name" value="RsdA/BaiN/AoA(So)-like_dom"/>
</dbReference>
<dbReference type="AlphaFoldDB" id="A0A363D5A9"/>
<dbReference type="InterPro" id="IPR036188">
    <property type="entry name" value="FAD/NAD-bd_sf"/>
</dbReference>
<keyword evidence="3" id="KW-0274">FAD</keyword>
<dbReference type="SUPFAM" id="SSF51905">
    <property type="entry name" value="FAD/NAD(P)-binding domain"/>
    <property type="match status" value="1"/>
</dbReference>